<gene>
    <name evidence="1" type="ORF">EHAR0213_LOCUS14631</name>
</gene>
<proteinExistence type="predicted"/>
<dbReference type="AlphaFoldDB" id="A0A7S3JK12"/>
<dbReference type="EMBL" id="HBII01035030">
    <property type="protein sequence ID" value="CAE0355714.1"/>
    <property type="molecule type" value="Transcribed_RNA"/>
</dbReference>
<name>A0A7S3JK12_9SPIT</name>
<protein>
    <submittedName>
        <fullName evidence="1">Uncharacterized protein</fullName>
    </submittedName>
</protein>
<organism evidence="1">
    <name type="scientific">Euplotes harpa</name>
    <dbReference type="NCBI Taxonomy" id="151035"/>
    <lineage>
        <taxon>Eukaryota</taxon>
        <taxon>Sar</taxon>
        <taxon>Alveolata</taxon>
        <taxon>Ciliophora</taxon>
        <taxon>Intramacronucleata</taxon>
        <taxon>Spirotrichea</taxon>
        <taxon>Hypotrichia</taxon>
        <taxon>Euplotida</taxon>
        <taxon>Euplotidae</taxon>
        <taxon>Euplotes</taxon>
    </lineage>
</organism>
<sequence>MSGEKEIESKEVIKSILENKSEFMMLKRTLKYTYACTLNTEEDKNDDGEVVQIVKVNGYKLDQAINCISNHPICKKASSISRMYPDYWTNVKILQQDEQKMFEIKLKPTSSEFKKIAKALKSTVDTTKFSKFEVVCISR</sequence>
<accession>A0A7S3JK12</accession>
<reference evidence="1" key="1">
    <citation type="submission" date="2021-01" db="EMBL/GenBank/DDBJ databases">
        <authorList>
            <person name="Corre E."/>
            <person name="Pelletier E."/>
            <person name="Niang G."/>
            <person name="Scheremetjew M."/>
            <person name="Finn R."/>
            <person name="Kale V."/>
            <person name="Holt S."/>
            <person name="Cochrane G."/>
            <person name="Meng A."/>
            <person name="Brown T."/>
            <person name="Cohen L."/>
        </authorList>
    </citation>
    <scope>NUCLEOTIDE SEQUENCE</scope>
    <source>
        <strain evidence="1">FSP1.4</strain>
    </source>
</reference>
<evidence type="ECO:0000313" key="1">
    <source>
        <dbReference type="EMBL" id="CAE0355714.1"/>
    </source>
</evidence>